<dbReference type="RefSeq" id="WP_345151515.1">
    <property type="nucleotide sequence ID" value="NZ_BAABEO010000019.1"/>
</dbReference>
<proteinExistence type="predicted"/>
<name>A0ABP7CHE5_9MICC</name>
<reference evidence="2" key="1">
    <citation type="journal article" date="2019" name="Int. J. Syst. Evol. Microbiol.">
        <title>The Global Catalogue of Microorganisms (GCM) 10K type strain sequencing project: providing services to taxonomists for standard genome sequencing and annotation.</title>
        <authorList>
            <consortium name="The Broad Institute Genomics Platform"/>
            <consortium name="The Broad Institute Genome Sequencing Center for Infectious Disease"/>
            <person name="Wu L."/>
            <person name="Ma J."/>
        </authorList>
    </citation>
    <scope>NUCLEOTIDE SEQUENCE [LARGE SCALE GENOMIC DNA]</scope>
    <source>
        <strain evidence="2">JCM 30742</strain>
    </source>
</reference>
<sequence length="104" mass="11369">MSGPPAELLGIWLHSHEEDTGSTMVFRPRAYAFPPSRWRDAMELRADGTCIWHGSGPDDRGQAVPGRWEDLGNGQARIGIPGPGGGPVTRKVHSWTPDKLVVEK</sequence>
<comment type="caution">
    <text evidence="1">The sequence shown here is derived from an EMBL/GenBank/DDBJ whole genome shotgun (WGS) entry which is preliminary data.</text>
</comment>
<evidence type="ECO:0000313" key="2">
    <source>
        <dbReference type="Proteomes" id="UP001500752"/>
    </source>
</evidence>
<protein>
    <submittedName>
        <fullName evidence="1">Uncharacterized protein</fullName>
    </submittedName>
</protein>
<organism evidence="1 2">
    <name type="scientific">Arthrobacter ginkgonis</name>
    <dbReference type="NCBI Taxonomy" id="1630594"/>
    <lineage>
        <taxon>Bacteria</taxon>
        <taxon>Bacillati</taxon>
        <taxon>Actinomycetota</taxon>
        <taxon>Actinomycetes</taxon>
        <taxon>Micrococcales</taxon>
        <taxon>Micrococcaceae</taxon>
        <taxon>Arthrobacter</taxon>
    </lineage>
</organism>
<dbReference type="EMBL" id="BAABEO010000019">
    <property type="protein sequence ID" value="GAA3688470.1"/>
    <property type="molecule type" value="Genomic_DNA"/>
</dbReference>
<dbReference type="Proteomes" id="UP001500752">
    <property type="component" value="Unassembled WGS sequence"/>
</dbReference>
<keyword evidence="2" id="KW-1185">Reference proteome</keyword>
<evidence type="ECO:0000313" key="1">
    <source>
        <dbReference type="EMBL" id="GAA3688470.1"/>
    </source>
</evidence>
<gene>
    <name evidence="1" type="ORF">GCM10023081_27260</name>
</gene>
<accession>A0ABP7CHE5</accession>